<accession>A0A5D2F2F2</accession>
<reference evidence="1 2" key="1">
    <citation type="submission" date="2019-06" db="EMBL/GenBank/DDBJ databases">
        <title>WGS assembly of Gossypium darwinii.</title>
        <authorList>
            <person name="Chen Z.J."/>
            <person name="Sreedasyam A."/>
            <person name="Ando A."/>
            <person name="Song Q."/>
            <person name="De L."/>
            <person name="Hulse-Kemp A."/>
            <person name="Ding M."/>
            <person name="Ye W."/>
            <person name="Kirkbride R."/>
            <person name="Jenkins J."/>
            <person name="Plott C."/>
            <person name="Lovell J."/>
            <person name="Lin Y.-M."/>
            <person name="Vaughn R."/>
            <person name="Liu B."/>
            <person name="Li W."/>
            <person name="Simpson S."/>
            <person name="Scheffler B."/>
            <person name="Saski C."/>
            <person name="Grover C."/>
            <person name="Hu G."/>
            <person name="Conover J."/>
            <person name="Carlson J."/>
            <person name="Shu S."/>
            <person name="Boston L."/>
            <person name="Williams M."/>
            <person name="Peterson D."/>
            <person name="Mcgee K."/>
            <person name="Jones D."/>
            <person name="Wendel J."/>
            <person name="Stelly D."/>
            <person name="Grimwood J."/>
            <person name="Schmutz J."/>
        </authorList>
    </citation>
    <scope>NUCLEOTIDE SEQUENCE [LARGE SCALE GENOMIC DNA]</scope>
    <source>
        <strain evidence="1">1808015.09</strain>
    </source>
</reference>
<dbReference type="EMBL" id="CM017697">
    <property type="protein sequence ID" value="TYG99825.1"/>
    <property type="molecule type" value="Genomic_DNA"/>
</dbReference>
<evidence type="ECO:0000313" key="1">
    <source>
        <dbReference type="EMBL" id="TYG99825.1"/>
    </source>
</evidence>
<name>A0A5D2F2F2_GOSDA</name>
<evidence type="ECO:0000313" key="2">
    <source>
        <dbReference type="Proteomes" id="UP000323506"/>
    </source>
</evidence>
<organism evidence="1 2">
    <name type="scientific">Gossypium darwinii</name>
    <name type="common">Darwin's cotton</name>
    <name type="synonym">Gossypium barbadense var. darwinii</name>
    <dbReference type="NCBI Taxonomy" id="34276"/>
    <lineage>
        <taxon>Eukaryota</taxon>
        <taxon>Viridiplantae</taxon>
        <taxon>Streptophyta</taxon>
        <taxon>Embryophyta</taxon>
        <taxon>Tracheophyta</taxon>
        <taxon>Spermatophyta</taxon>
        <taxon>Magnoliopsida</taxon>
        <taxon>eudicotyledons</taxon>
        <taxon>Gunneridae</taxon>
        <taxon>Pentapetalae</taxon>
        <taxon>rosids</taxon>
        <taxon>malvids</taxon>
        <taxon>Malvales</taxon>
        <taxon>Malvaceae</taxon>
        <taxon>Malvoideae</taxon>
        <taxon>Gossypium</taxon>
    </lineage>
</organism>
<protein>
    <recommendedName>
        <fullName evidence="3">DEAD-box RNA helicase Q domain-containing protein</fullName>
    </recommendedName>
</protein>
<proteinExistence type="predicted"/>
<evidence type="ECO:0008006" key="3">
    <source>
        <dbReference type="Google" id="ProtNLM"/>
    </source>
</evidence>
<keyword evidence="2" id="KW-1185">Reference proteome</keyword>
<dbReference type="Proteomes" id="UP000323506">
    <property type="component" value="Chromosome A10"/>
</dbReference>
<gene>
    <name evidence="1" type="ORF">ES288_A10G226700v1</name>
</gene>
<sequence length="84" mass="9995">MGRRWHQCFILIAAVSKHFLKGYVGIHSSRFRNFLLKPKLLRSILDSGFEHPFELRQSFKLMSDVNIREFHELSHFVFLAFSDL</sequence>
<dbReference type="AlphaFoldDB" id="A0A5D2F2F2"/>